<dbReference type="GeneID" id="72001036"/>
<accession>A0ABQ8KNW0</accession>
<proteinExistence type="predicted"/>
<sequence>MGQVKHSQDQILSSVTTLCTKLNTLIDTRLHIDPSRVATSTQGPGYVPTGSRADNRNIPSSVQASVPLTTTLDPRITRTVPQEIAPANNRVCINLDGQDIYFDKSDLPDPPAVHFSDNISALFREWHESRRLVVAGHGIPIKYWDKLYQKRNGFVNTDAWRAIKVEWGNWKFLVDEHARFPTDEAFWDAHSNEKGERMSYQHILDKLQHSRCCTDDADYSAAIQYFQGNLEHPDARGAFKYKKGGVWRVASRKLVVARIWRKLLEQDPEVRAKWVAMQVNGPPGE</sequence>
<dbReference type="Proteomes" id="UP000814176">
    <property type="component" value="Unassembled WGS sequence"/>
</dbReference>
<reference evidence="2 3" key="1">
    <citation type="journal article" date="2021" name="Environ. Microbiol.">
        <title>Gene family expansions and transcriptome signatures uncover fungal adaptations to wood decay.</title>
        <authorList>
            <person name="Hage H."/>
            <person name="Miyauchi S."/>
            <person name="Viragh M."/>
            <person name="Drula E."/>
            <person name="Min B."/>
            <person name="Chaduli D."/>
            <person name="Navarro D."/>
            <person name="Favel A."/>
            <person name="Norest M."/>
            <person name="Lesage-Meessen L."/>
            <person name="Balint B."/>
            <person name="Merenyi Z."/>
            <person name="de Eugenio L."/>
            <person name="Morin E."/>
            <person name="Martinez A.T."/>
            <person name="Baldrian P."/>
            <person name="Stursova M."/>
            <person name="Martinez M.J."/>
            <person name="Novotny C."/>
            <person name="Magnuson J.K."/>
            <person name="Spatafora J.W."/>
            <person name="Maurice S."/>
            <person name="Pangilinan J."/>
            <person name="Andreopoulos W."/>
            <person name="LaButti K."/>
            <person name="Hundley H."/>
            <person name="Na H."/>
            <person name="Kuo A."/>
            <person name="Barry K."/>
            <person name="Lipzen A."/>
            <person name="Henrissat B."/>
            <person name="Riley R."/>
            <person name="Ahrendt S."/>
            <person name="Nagy L.G."/>
            <person name="Grigoriev I.V."/>
            <person name="Martin F."/>
            <person name="Rosso M.N."/>
        </authorList>
    </citation>
    <scope>NUCLEOTIDE SEQUENCE [LARGE SCALE GENOMIC DNA]</scope>
    <source>
        <strain evidence="2 3">CIRM-BRFM 1785</strain>
    </source>
</reference>
<keyword evidence="3" id="KW-1185">Reference proteome</keyword>
<comment type="caution">
    <text evidence="2">The sequence shown here is derived from an EMBL/GenBank/DDBJ whole genome shotgun (WGS) entry which is preliminary data.</text>
</comment>
<dbReference type="EMBL" id="JADCUA010000005">
    <property type="protein sequence ID" value="KAH9840011.1"/>
    <property type="molecule type" value="Genomic_DNA"/>
</dbReference>
<organism evidence="2 3">
    <name type="scientific">Rhodofomes roseus</name>
    <dbReference type="NCBI Taxonomy" id="34475"/>
    <lineage>
        <taxon>Eukaryota</taxon>
        <taxon>Fungi</taxon>
        <taxon>Dikarya</taxon>
        <taxon>Basidiomycota</taxon>
        <taxon>Agaricomycotina</taxon>
        <taxon>Agaricomycetes</taxon>
        <taxon>Polyporales</taxon>
        <taxon>Rhodofomes</taxon>
    </lineage>
</organism>
<evidence type="ECO:0000313" key="2">
    <source>
        <dbReference type="EMBL" id="KAH9840011.1"/>
    </source>
</evidence>
<feature type="region of interest" description="Disordered" evidence="1">
    <location>
        <begin position="37"/>
        <end position="58"/>
    </location>
</feature>
<evidence type="ECO:0000256" key="1">
    <source>
        <dbReference type="SAM" id="MobiDB-lite"/>
    </source>
</evidence>
<gene>
    <name evidence="2" type="ORF">C8Q71DRAFT_703190</name>
</gene>
<dbReference type="RefSeq" id="XP_047781661.1">
    <property type="nucleotide sequence ID" value="XM_047920304.1"/>
</dbReference>
<protein>
    <submittedName>
        <fullName evidence="2">Uncharacterized protein</fullName>
    </submittedName>
</protein>
<name>A0ABQ8KNW0_9APHY</name>
<evidence type="ECO:0000313" key="3">
    <source>
        <dbReference type="Proteomes" id="UP000814176"/>
    </source>
</evidence>